<evidence type="ECO:0000259" key="1">
    <source>
        <dbReference type="Pfam" id="PF13643"/>
    </source>
</evidence>
<accession>A0AB33CPC5</accession>
<gene>
    <name evidence="2" type="ORF">XcvCFBP7111P_15120</name>
</gene>
<evidence type="ECO:0000313" key="2">
    <source>
        <dbReference type="EMBL" id="ASK92647.1"/>
    </source>
</evidence>
<protein>
    <recommendedName>
        <fullName evidence="1">DUF4145 domain-containing protein</fullName>
    </recommendedName>
</protein>
<name>A0AB33CPC5_XANCI</name>
<dbReference type="EMBL" id="CP022263">
    <property type="protein sequence ID" value="ASK92647.1"/>
    <property type="molecule type" value="Genomic_DNA"/>
</dbReference>
<sequence length="221" mass="24528">MSEILGAPMSYLIATCPHCRAEKMTMTSEATRAVTQSTSTSMFSCGACSGILCVHYRHNGRDSWVEQRGDFEEGLSYNDGQILRRYPEAEAPACPANVSENVRRAYLQGCDNAARGNRDAAAAMFRKALDVSTKELDPQSANRNLKPRIDALYQSGKLTADLKDWAHLIRLDGNEGAHDEDELTGEQIEQLESFTELFLIYTFTLPAEVSRRKEQAQPGNS</sequence>
<dbReference type="AlphaFoldDB" id="A0AB33CPC5"/>
<organism evidence="2 3">
    <name type="scientific">Xanthomonas citri pv. vignicola</name>
    <dbReference type="NCBI Taxonomy" id="473426"/>
    <lineage>
        <taxon>Bacteria</taxon>
        <taxon>Pseudomonadati</taxon>
        <taxon>Pseudomonadota</taxon>
        <taxon>Gammaproteobacteria</taxon>
        <taxon>Lysobacterales</taxon>
        <taxon>Lysobacteraceae</taxon>
        <taxon>Xanthomonas</taxon>
    </lineage>
</organism>
<reference evidence="2 3" key="1">
    <citation type="submission" date="2017-06" db="EMBL/GenBank/DDBJ databases">
        <title>First complete genome sequences of Xanthomonas citri pv. vignicola strains CFBP 7111, CFBP 7112 and CFBP 7113 using long-read technology.</title>
        <authorList>
            <person name="Ruh M."/>
            <person name="Briand M."/>
            <person name="Bonneau S."/>
            <person name="Jacques M.A."/>
            <person name="Chen N.W.G."/>
        </authorList>
    </citation>
    <scope>NUCLEOTIDE SEQUENCE [LARGE SCALE GENOMIC DNA]</scope>
    <source>
        <strain evidence="2 3">CFBP7111</strain>
    </source>
</reference>
<proteinExistence type="predicted"/>
<dbReference type="Pfam" id="PF13643">
    <property type="entry name" value="DUF4145"/>
    <property type="match status" value="1"/>
</dbReference>
<dbReference type="InterPro" id="IPR025285">
    <property type="entry name" value="DUF4145"/>
</dbReference>
<feature type="domain" description="DUF4145" evidence="1">
    <location>
        <begin position="119"/>
        <end position="195"/>
    </location>
</feature>
<evidence type="ECO:0000313" key="3">
    <source>
        <dbReference type="Proteomes" id="UP000198357"/>
    </source>
</evidence>
<dbReference type="Proteomes" id="UP000198357">
    <property type="component" value="Chromosome"/>
</dbReference>